<dbReference type="RefSeq" id="WP_088875290.1">
    <property type="nucleotide sequence ID" value="NZ_CP022112.1"/>
</dbReference>
<comment type="catalytic activity">
    <reaction evidence="7">
        <text>alpha-D-mannose 1-phosphate + GTP + H(+) = GDP-alpha-D-mannose + diphosphate</text>
        <dbReference type="Rhea" id="RHEA:15229"/>
        <dbReference type="ChEBI" id="CHEBI:15378"/>
        <dbReference type="ChEBI" id="CHEBI:33019"/>
        <dbReference type="ChEBI" id="CHEBI:37565"/>
        <dbReference type="ChEBI" id="CHEBI:57527"/>
        <dbReference type="ChEBI" id="CHEBI:58409"/>
        <dbReference type="EC" id="2.7.7.13"/>
    </reaction>
</comment>
<evidence type="ECO:0000256" key="1">
    <source>
        <dbReference type="ARBA" id="ARBA00006115"/>
    </source>
</evidence>
<dbReference type="Pfam" id="PF01050">
    <property type="entry name" value="MannoseP_isomer"/>
    <property type="match status" value="1"/>
</dbReference>
<evidence type="ECO:0000256" key="5">
    <source>
        <dbReference type="ARBA" id="ARBA00022741"/>
    </source>
</evidence>
<dbReference type="GO" id="GO:0005525">
    <property type="term" value="F:GTP binding"/>
    <property type="evidence" value="ECO:0007669"/>
    <property type="project" value="UniProtKB-KW"/>
</dbReference>
<keyword evidence="12" id="KW-0413">Isomerase</keyword>
<protein>
    <recommendedName>
        <fullName evidence="2">mannose-1-phosphate guanylyltransferase</fullName>
        <ecNumber evidence="2">2.7.7.13</ecNumber>
    </recommendedName>
</protein>
<keyword evidence="13" id="KW-1185">Reference proteome</keyword>
<dbReference type="InterPro" id="IPR054566">
    <property type="entry name" value="ManC/GMP-like_b-helix"/>
</dbReference>
<dbReference type="InterPro" id="IPR049577">
    <property type="entry name" value="GMPP_N"/>
</dbReference>
<dbReference type="GO" id="GO:0000271">
    <property type="term" value="P:polysaccharide biosynthetic process"/>
    <property type="evidence" value="ECO:0007669"/>
    <property type="project" value="InterPro"/>
</dbReference>
<dbReference type="Pfam" id="PF22640">
    <property type="entry name" value="ManC_GMP_beta-helix"/>
    <property type="match status" value="1"/>
</dbReference>
<accession>A0A248K221</accession>
<dbReference type="FunFam" id="3.90.550.10:FF:000046">
    <property type="entry name" value="Mannose-1-phosphate guanylyltransferase (GDP)"/>
    <property type="match status" value="1"/>
</dbReference>
<evidence type="ECO:0000256" key="6">
    <source>
        <dbReference type="ARBA" id="ARBA00023134"/>
    </source>
</evidence>
<dbReference type="Gene3D" id="3.90.550.10">
    <property type="entry name" value="Spore Coat Polysaccharide Biosynthesis Protein SpsA, Chain A"/>
    <property type="match status" value="1"/>
</dbReference>
<dbReference type="InterPro" id="IPR005835">
    <property type="entry name" value="NTP_transferase_dom"/>
</dbReference>
<dbReference type="Proteomes" id="UP000197153">
    <property type="component" value="Chromosome 3"/>
</dbReference>
<feature type="domain" description="Mannose-6-phosphate isomerase type II C-terminal" evidence="10">
    <location>
        <begin position="375"/>
        <end position="489"/>
    </location>
</feature>
<dbReference type="KEGG" id="nao:Y958_27980"/>
<evidence type="ECO:0000259" key="11">
    <source>
        <dbReference type="Pfam" id="PF22640"/>
    </source>
</evidence>
<feature type="domain" description="Nucleotidyl transferase" evidence="9">
    <location>
        <begin position="26"/>
        <end position="309"/>
    </location>
</feature>
<keyword evidence="5" id="KW-0547">Nucleotide-binding</keyword>
<dbReference type="SUPFAM" id="SSF51182">
    <property type="entry name" value="RmlC-like cupins"/>
    <property type="match status" value="1"/>
</dbReference>
<comment type="similarity">
    <text evidence="1 8">Belongs to the mannose-6-phosphate isomerase type 2 family.</text>
</comment>
<evidence type="ECO:0000313" key="13">
    <source>
        <dbReference type="Proteomes" id="UP000197153"/>
    </source>
</evidence>
<dbReference type="FunFam" id="2.60.120.10:FF:000032">
    <property type="entry name" value="Mannose-1-phosphate guanylyltransferase/mannose-6-phosphate isomerase"/>
    <property type="match status" value="1"/>
</dbReference>
<dbReference type="AlphaFoldDB" id="A0A248K221"/>
<organism evidence="12 13">
    <name type="scientific">Nitrospirillum viridazoti CBAmc</name>
    <dbReference type="NCBI Taxonomy" id="1441467"/>
    <lineage>
        <taxon>Bacteria</taxon>
        <taxon>Pseudomonadati</taxon>
        <taxon>Pseudomonadota</taxon>
        <taxon>Alphaproteobacteria</taxon>
        <taxon>Rhodospirillales</taxon>
        <taxon>Azospirillaceae</taxon>
        <taxon>Nitrospirillum</taxon>
        <taxon>Nitrospirillum viridazoti</taxon>
    </lineage>
</organism>
<dbReference type="PANTHER" id="PTHR46390">
    <property type="entry name" value="MANNOSE-1-PHOSPHATE GUANYLYLTRANSFERASE"/>
    <property type="match status" value="1"/>
</dbReference>
<sequence>MSIVATDDRAFPELESASHRLGLIQPVLLSGGVGSRLWPVSRERYPKQLQTIHGKRSLIQDTALRVAETTRFAPPMIVCNEDHRFIIAEQFRDIAVQPFAIILEPVGRNTAPAAAVAALVACNADPDAILLLLPADHAVLDQQAFQAAVTRAHSLAAQGHLVTFGIQPQYPETGYGYIQRGASIPKATNAFHVAAFIEKPDLARAETFVANGNHYWNSGMFMMPARILIEELRRHSPETLTAVRDALDLAKQDTDFLRLDATAFARAPNLSIDYAVMEKTDRAAMVSADIGWTDVGTWSALWDISAKDQNGNATVGTVIHVDANNTYVRCDDGRVAAVVGVDNVVLVTTDDAVLLVHRDRAQDVKHVVDTLKRDKRTEYLQHRKVHRPWGSSQSLLSGHRYEVKRLSVKPGGKLSLQKHHHRAEHWVVVSGVALVTRDKEQMLVRENESIYLPSGCIHRLENPGKLPLELIEVQSGAYLGDDDIVRMEEGDHP</sequence>
<dbReference type="GO" id="GO:0016853">
    <property type="term" value="F:isomerase activity"/>
    <property type="evidence" value="ECO:0007669"/>
    <property type="project" value="UniProtKB-KW"/>
</dbReference>
<proteinExistence type="inferred from homology"/>
<feature type="domain" description="MannoseP isomerase/GMP-like beta-helix" evidence="11">
    <location>
        <begin position="316"/>
        <end position="371"/>
    </location>
</feature>
<dbReference type="NCBIfam" id="TIGR01479">
    <property type="entry name" value="GMP_PMI"/>
    <property type="match status" value="1"/>
</dbReference>
<dbReference type="InterPro" id="IPR029044">
    <property type="entry name" value="Nucleotide-diphossugar_trans"/>
</dbReference>
<name>A0A248K221_9PROT</name>
<keyword evidence="6" id="KW-0342">GTP-binding</keyword>
<dbReference type="InterPro" id="IPR001538">
    <property type="entry name" value="Man6P_isomerase-2_C"/>
</dbReference>
<evidence type="ECO:0000313" key="12">
    <source>
        <dbReference type="EMBL" id="ASG24890.1"/>
    </source>
</evidence>
<dbReference type="InterPro" id="IPR011051">
    <property type="entry name" value="RmlC_Cupin_sf"/>
</dbReference>
<dbReference type="InterPro" id="IPR014710">
    <property type="entry name" value="RmlC-like_jellyroll"/>
</dbReference>
<dbReference type="GO" id="GO:0004475">
    <property type="term" value="F:mannose-1-phosphate guanylyltransferase (GTP) activity"/>
    <property type="evidence" value="ECO:0007669"/>
    <property type="project" value="UniProtKB-EC"/>
</dbReference>
<dbReference type="Pfam" id="PF00483">
    <property type="entry name" value="NTP_transferase"/>
    <property type="match status" value="1"/>
</dbReference>
<dbReference type="InterPro" id="IPR006375">
    <property type="entry name" value="Man1P_GuaTrfase/Man6P_Isoase"/>
</dbReference>
<evidence type="ECO:0000259" key="10">
    <source>
        <dbReference type="Pfam" id="PF01050"/>
    </source>
</evidence>
<dbReference type="SUPFAM" id="SSF53448">
    <property type="entry name" value="Nucleotide-diphospho-sugar transferases"/>
    <property type="match status" value="1"/>
</dbReference>
<dbReference type="EMBL" id="CP022112">
    <property type="protein sequence ID" value="ASG24890.1"/>
    <property type="molecule type" value="Genomic_DNA"/>
</dbReference>
<evidence type="ECO:0000259" key="9">
    <source>
        <dbReference type="Pfam" id="PF00483"/>
    </source>
</evidence>
<evidence type="ECO:0000256" key="4">
    <source>
        <dbReference type="ARBA" id="ARBA00022695"/>
    </source>
</evidence>
<evidence type="ECO:0000256" key="2">
    <source>
        <dbReference type="ARBA" id="ARBA00012387"/>
    </source>
</evidence>
<dbReference type="InterPro" id="IPR051161">
    <property type="entry name" value="Mannose-6P_isomerase_type2"/>
</dbReference>
<evidence type="ECO:0000256" key="7">
    <source>
        <dbReference type="ARBA" id="ARBA00047343"/>
    </source>
</evidence>
<dbReference type="Gene3D" id="2.60.120.10">
    <property type="entry name" value="Jelly Rolls"/>
    <property type="match status" value="1"/>
</dbReference>
<reference evidence="12 13" key="1">
    <citation type="submission" date="2017-06" db="EMBL/GenBank/DDBJ databases">
        <title>Complete genome sequence of Nitrospirillum amazonense strain CBAmC, an endophytic nitrogen-fixing and plant growth-promoting bacterium, isolated from sugarcane.</title>
        <authorList>
            <person name="Schwab S."/>
            <person name="dos Santos Teixeira K.R."/>
            <person name="Simoes Araujo J.L."/>
            <person name="Soares Vidal M."/>
            <person name="Borges de Freitas H.R."/>
            <person name="Rivello Crivelaro A.L."/>
            <person name="Bueno de Camargo Nunes A."/>
            <person name="dos Santos C.M."/>
            <person name="Palmeira da Silva Rosa D."/>
            <person name="da Silva Padilha D."/>
            <person name="da Silva E."/>
            <person name="Araujo Terra L."/>
            <person name="Soares Mendes V."/>
            <person name="Farinelli L."/>
            <person name="Magalhaes Cruz L."/>
            <person name="Baldani J.I."/>
        </authorList>
    </citation>
    <scope>NUCLEOTIDE SEQUENCE [LARGE SCALE GENOMIC DNA]</scope>
    <source>
        <strain evidence="12 13">CBAmC</strain>
    </source>
</reference>
<keyword evidence="4 12" id="KW-0548">Nucleotidyltransferase</keyword>
<dbReference type="PANTHER" id="PTHR46390:SF1">
    <property type="entry name" value="MANNOSE-1-PHOSPHATE GUANYLYLTRANSFERASE"/>
    <property type="match status" value="1"/>
</dbReference>
<dbReference type="CDD" id="cd02213">
    <property type="entry name" value="cupin_PMI_typeII_C"/>
    <property type="match status" value="1"/>
</dbReference>
<dbReference type="GO" id="GO:0009298">
    <property type="term" value="P:GDP-mannose biosynthetic process"/>
    <property type="evidence" value="ECO:0007669"/>
    <property type="project" value="TreeGrafter"/>
</dbReference>
<evidence type="ECO:0000256" key="8">
    <source>
        <dbReference type="RuleBase" id="RU004190"/>
    </source>
</evidence>
<evidence type="ECO:0000256" key="3">
    <source>
        <dbReference type="ARBA" id="ARBA00022679"/>
    </source>
</evidence>
<gene>
    <name evidence="12" type="ORF">Y958_27980</name>
</gene>
<dbReference type="CDD" id="cd02509">
    <property type="entry name" value="GDP-M1P_Guanylyltransferase"/>
    <property type="match status" value="1"/>
</dbReference>
<keyword evidence="3 12" id="KW-0808">Transferase</keyword>
<dbReference type="EC" id="2.7.7.13" evidence="2"/>